<dbReference type="GeneID" id="39981274"/>
<dbReference type="Proteomes" id="UP000192257">
    <property type="component" value="Unassembled WGS sequence"/>
</dbReference>
<dbReference type="AlphaFoldDB" id="A0A1X0P8S7"/>
<organism evidence="2 3">
    <name type="scientific">Trypanosoma theileri</name>
    <dbReference type="NCBI Taxonomy" id="67003"/>
    <lineage>
        <taxon>Eukaryota</taxon>
        <taxon>Discoba</taxon>
        <taxon>Euglenozoa</taxon>
        <taxon>Kinetoplastea</taxon>
        <taxon>Metakinetoplastina</taxon>
        <taxon>Trypanosomatida</taxon>
        <taxon>Trypanosomatidae</taxon>
        <taxon>Trypanosoma</taxon>
    </lineage>
</organism>
<dbReference type="VEuPathDB" id="TriTrypDB:TM35_000021760"/>
<evidence type="ECO:0000256" key="1">
    <source>
        <dbReference type="SAM" id="MobiDB-lite"/>
    </source>
</evidence>
<gene>
    <name evidence="2" type="ORF">TM35_000021760</name>
</gene>
<evidence type="ECO:0000313" key="3">
    <source>
        <dbReference type="Proteomes" id="UP000192257"/>
    </source>
</evidence>
<feature type="compositionally biased region" description="Low complexity" evidence="1">
    <location>
        <begin position="15"/>
        <end position="25"/>
    </location>
</feature>
<name>A0A1X0P8S7_9TRYP</name>
<accession>A0A1X0P8S7</accession>
<comment type="caution">
    <text evidence="2">The sequence shown here is derived from an EMBL/GenBank/DDBJ whole genome shotgun (WGS) entry which is preliminary data.</text>
</comment>
<dbReference type="EMBL" id="NBCO01000002">
    <property type="protein sequence ID" value="ORC92850.1"/>
    <property type="molecule type" value="Genomic_DNA"/>
</dbReference>
<feature type="compositionally biased region" description="Basic and acidic residues" evidence="1">
    <location>
        <begin position="1"/>
        <end position="14"/>
    </location>
</feature>
<feature type="region of interest" description="Disordered" evidence="1">
    <location>
        <begin position="1"/>
        <end position="25"/>
    </location>
</feature>
<proteinExistence type="predicted"/>
<evidence type="ECO:0000313" key="2">
    <source>
        <dbReference type="EMBL" id="ORC92850.1"/>
    </source>
</evidence>
<keyword evidence="3" id="KW-1185">Reference proteome</keyword>
<dbReference type="RefSeq" id="XP_028886916.1">
    <property type="nucleotide sequence ID" value="XM_029021494.1"/>
</dbReference>
<sequence>MSYPMHDRPWKTDDANPPTTTTTTHNILTTPDLLAQQRRQRAASVAEHLPYYYDVELEWVPTAVLRRTAYRMYPRMRSAVQWMESYGQQLVGWFGLDERGYEDERERRREQYYAELQRMYRKEAEKDDELCEARTMEMILSREQEGEEDDVESRMRTSDEVKILNRMLNDMEKDMNMDKNSVCGIKNNNNNSNDNILKEKLDSKTGGVMRKFVCMNIPSGFPIDELPEEVVC</sequence>
<dbReference type="OrthoDB" id="10479063at2759"/>
<protein>
    <submittedName>
        <fullName evidence="2">Uncharacterized protein</fullName>
    </submittedName>
</protein>
<reference evidence="2 3" key="1">
    <citation type="submission" date="2017-03" db="EMBL/GenBank/DDBJ databases">
        <title>An alternative strategy for trypanosome survival in the mammalian bloodstream revealed through genome and transcriptome analysis of the ubiquitous bovine parasite Trypanosoma (Megatrypanum) theileri.</title>
        <authorList>
            <person name="Kelly S."/>
            <person name="Ivens A."/>
            <person name="Mott A."/>
            <person name="O'Neill E."/>
            <person name="Emms D."/>
            <person name="Macleod O."/>
            <person name="Voorheis P."/>
            <person name="Matthews J."/>
            <person name="Matthews K."/>
            <person name="Carrington M."/>
        </authorList>
    </citation>
    <scope>NUCLEOTIDE SEQUENCE [LARGE SCALE GENOMIC DNA]</scope>
    <source>
        <strain evidence="2">Edinburgh</strain>
    </source>
</reference>